<dbReference type="GO" id="GO:0005737">
    <property type="term" value="C:cytoplasm"/>
    <property type="evidence" value="ECO:0007669"/>
    <property type="project" value="TreeGrafter"/>
</dbReference>
<evidence type="ECO:0000256" key="6">
    <source>
        <dbReference type="ARBA" id="ARBA00022840"/>
    </source>
</evidence>
<dbReference type="InterPro" id="IPR004589">
    <property type="entry name" value="DNA_helicase_ATP-dep_RecQ"/>
</dbReference>
<comment type="catalytic activity">
    <reaction evidence="9 11">
        <text>Couples ATP hydrolysis with the unwinding of duplex DNA by translocating in the 3'-5' direction.</text>
        <dbReference type="EC" id="5.6.2.4"/>
    </reaction>
</comment>
<dbReference type="InterPro" id="IPR014001">
    <property type="entry name" value="Helicase_ATP-bd"/>
</dbReference>
<comment type="subcellular location">
    <subcellularLocation>
        <location evidence="11">Nucleus</location>
    </subcellularLocation>
</comment>
<comment type="similarity">
    <text evidence="1 11">Belongs to the helicase family. RecQ subfamily.</text>
</comment>
<dbReference type="Pfam" id="PF00270">
    <property type="entry name" value="DEAD"/>
    <property type="match status" value="1"/>
</dbReference>
<keyword evidence="2" id="KW-0479">Metal-binding</keyword>
<dbReference type="NCBIfam" id="TIGR00614">
    <property type="entry name" value="recQ_fam"/>
    <property type="match status" value="1"/>
</dbReference>
<evidence type="ECO:0000256" key="1">
    <source>
        <dbReference type="ARBA" id="ARBA00005446"/>
    </source>
</evidence>
<dbReference type="GO" id="GO:0046872">
    <property type="term" value="F:metal ion binding"/>
    <property type="evidence" value="ECO:0007669"/>
    <property type="project" value="UniProtKB-KW"/>
</dbReference>
<name>A0A0K2TMX8_LEPSM</name>
<accession>A0A0K2TMX8</accession>
<evidence type="ECO:0000259" key="12">
    <source>
        <dbReference type="PROSITE" id="PS51192"/>
    </source>
</evidence>
<evidence type="ECO:0000256" key="11">
    <source>
        <dbReference type="RuleBase" id="RU364117"/>
    </source>
</evidence>
<dbReference type="GO" id="GO:0005634">
    <property type="term" value="C:nucleus"/>
    <property type="evidence" value="ECO:0007669"/>
    <property type="project" value="UniProtKB-SubCell"/>
</dbReference>
<sequence length="596" mass="67219">MDSKIRIDEITAQILSIDDQIQSLSAQKRVLLHEKSVLRDEILSQANEPTEEWEKDTFSWFRSLQKGLEDLFGFKEFRSKQLPAMNALLSGKDLLLVLPTSGGKSLTYQLPALAAFDKGFALVVSPLISLMEDQVHALKALNLNAALLNSFTPKDQVDSIHKNMTCDKSTLRLIYVTPERLKKSKRFLNKLQKAHTLGLFNFLAVDEVHCCSSWGHDFRPDYKFLGIMKETFPGVPIMGLTATLTGSVLKDVREMLNIPDCVVFKASLDRPNIHYRVMLKPSSTDTDILYKLITKDFKNQCGIVYVLTIKQAETLWKELRSHGEVAVGIYHGSMETQTRTSMHEKWSKGKIKIVIATTAFGMGIDKSNVRFVIHYNLPKSVDNFYQESGRAGRDGSLSYSIVLFNFDDIFKSSVMAFTEKSGINNLYRIVEYCISTTKCRRTFLSNYFGNNWGGEVRCDKMCDHCDKSLLSVEMDISTVSTEILNVLKRGEEEDVNITACKLLDALMGKGGGSKSVSRSKKLPTPWNRLNTSLVVAKLLFDGIIKEHFHFTPYSTISYLSIDRGSFLNVDNYSKLSILSSSKRSSKTIDDDDVIIL</sequence>
<dbReference type="CDD" id="cd18794">
    <property type="entry name" value="SF2_C_RecQ"/>
    <property type="match status" value="1"/>
</dbReference>
<dbReference type="Pfam" id="PF16124">
    <property type="entry name" value="RecQ_Zn_bind"/>
    <property type="match status" value="1"/>
</dbReference>
<dbReference type="SMART" id="SM00490">
    <property type="entry name" value="HELICc"/>
    <property type="match status" value="1"/>
</dbReference>
<evidence type="ECO:0000256" key="3">
    <source>
        <dbReference type="ARBA" id="ARBA00022741"/>
    </source>
</evidence>
<keyword evidence="6 11" id="KW-0067">ATP-binding</keyword>
<dbReference type="GO" id="GO:0005694">
    <property type="term" value="C:chromosome"/>
    <property type="evidence" value="ECO:0007669"/>
    <property type="project" value="TreeGrafter"/>
</dbReference>
<dbReference type="EC" id="5.6.2.4" evidence="11"/>
<feature type="domain" description="Helicase ATP-binding" evidence="12">
    <location>
        <begin position="85"/>
        <end position="262"/>
    </location>
</feature>
<dbReference type="GO" id="GO:0003677">
    <property type="term" value="F:DNA binding"/>
    <property type="evidence" value="ECO:0007669"/>
    <property type="project" value="UniProtKB-KW"/>
</dbReference>
<dbReference type="Gene3D" id="1.10.10.10">
    <property type="entry name" value="Winged helix-like DNA-binding domain superfamily/Winged helix DNA-binding domain"/>
    <property type="match status" value="1"/>
</dbReference>
<dbReference type="GO" id="GO:0009378">
    <property type="term" value="F:four-way junction helicase activity"/>
    <property type="evidence" value="ECO:0007669"/>
    <property type="project" value="TreeGrafter"/>
</dbReference>
<dbReference type="PROSITE" id="PS51192">
    <property type="entry name" value="HELICASE_ATP_BIND_1"/>
    <property type="match status" value="1"/>
</dbReference>
<dbReference type="InterPro" id="IPR011545">
    <property type="entry name" value="DEAD/DEAH_box_helicase_dom"/>
</dbReference>
<protein>
    <recommendedName>
        <fullName evidence="11">ATP-dependent DNA helicase</fullName>
        <ecNumber evidence="11">5.6.2.4</ecNumber>
    </recommendedName>
</protein>
<comment type="catalytic activity">
    <reaction evidence="10 11">
        <text>ATP + H2O = ADP + phosphate + H(+)</text>
        <dbReference type="Rhea" id="RHEA:13065"/>
        <dbReference type="ChEBI" id="CHEBI:15377"/>
        <dbReference type="ChEBI" id="CHEBI:15378"/>
        <dbReference type="ChEBI" id="CHEBI:30616"/>
        <dbReference type="ChEBI" id="CHEBI:43474"/>
        <dbReference type="ChEBI" id="CHEBI:456216"/>
    </reaction>
</comment>
<dbReference type="AlphaFoldDB" id="A0A0K2TMX8"/>
<feature type="domain" description="Helicase C-terminal" evidence="13">
    <location>
        <begin position="285"/>
        <end position="445"/>
    </location>
</feature>
<dbReference type="EMBL" id="HACA01009601">
    <property type="protein sequence ID" value="CDW26962.1"/>
    <property type="molecule type" value="Transcribed_RNA"/>
</dbReference>
<dbReference type="GO" id="GO:0005524">
    <property type="term" value="F:ATP binding"/>
    <property type="evidence" value="ECO:0007669"/>
    <property type="project" value="UniProtKB-KW"/>
</dbReference>
<dbReference type="InterPro" id="IPR027417">
    <property type="entry name" value="P-loop_NTPase"/>
</dbReference>
<evidence type="ECO:0000256" key="4">
    <source>
        <dbReference type="ARBA" id="ARBA00022801"/>
    </source>
</evidence>
<organism evidence="14">
    <name type="scientific">Lepeophtheirus salmonis</name>
    <name type="common">Salmon louse</name>
    <name type="synonym">Caligus salmonis</name>
    <dbReference type="NCBI Taxonomy" id="72036"/>
    <lineage>
        <taxon>Eukaryota</taxon>
        <taxon>Metazoa</taxon>
        <taxon>Ecdysozoa</taxon>
        <taxon>Arthropoda</taxon>
        <taxon>Crustacea</taxon>
        <taxon>Multicrustacea</taxon>
        <taxon>Hexanauplia</taxon>
        <taxon>Copepoda</taxon>
        <taxon>Siphonostomatoida</taxon>
        <taxon>Caligidae</taxon>
        <taxon>Lepeophtheirus</taxon>
    </lineage>
</organism>
<dbReference type="SUPFAM" id="SSF52540">
    <property type="entry name" value="P-loop containing nucleoside triphosphate hydrolases"/>
    <property type="match status" value="1"/>
</dbReference>
<evidence type="ECO:0000256" key="8">
    <source>
        <dbReference type="ARBA" id="ARBA00023235"/>
    </source>
</evidence>
<dbReference type="Gene3D" id="3.40.50.300">
    <property type="entry name" value="P-loop containing nucleotide triphosphate hydrolases"/>
    <property type="match status" value="2"/>
</dbReference>
<keyword evidence="7" id="KW-0238">DNA-binding</keyword>
<evidence type="ECO:0000256" key="7">
    <source>
        <dbReference type="ARBA" id="ARBA00023125"/>
    </source>
</evidence>
<proteinExistence type="inferred from homology"/>
<reference evidence="14" key="1">
    <citation type="submission" date="2014-05" db="EMBL/GenBank/DDBJ databases">
        <authorList>
            <person name="Chronopoulou M."/>
        </authorList>
    </citation>
    <scope>NUCLEOTIDE SEQUENCE</scope>
    <source>
        <tissue evidence="14">Whole organism</tissue>
    </source>
</reference>
<dbReference type="GO" id="GO:0000724">
    <property type="term" value="P:double-strand break repair via homologous recombination"/>
    <property type="evidence" value="ECO:0007669"/>
    <property type="project" value="TreeGrafter"/>
</dbReference>
<dbReference type="InterPro" id="IPR001650">
    <property type="entry name" value="Helicase_C-like"/>
</dbReference>
<dbReference type="GO" id="GO:0043138">
    <property type="term" value="F:3'-5' DNA helicase activity"/>
    <property type="evidence" value="ECO:0007669"/>
    <property type="project" value="UniProtKB-EC"/>
</dbReference>
<dbReference type="OrthoDB" id="10261556at2759"/>
<dbReference type="InterPro" id="IPR036388">
    <property type="entry name" value="WH-like_DNA-bd_sf"/>
</dbReference>
<dbReference type="SMART" id="SM00487">
    <property type="entry name" value="DEXDc"/>
    <property type="match status" value="1"/>
</dbReference>
<evidence type="ECO:0000256" key="2">
    <source>
        <dbReference type="ARBA" id="ARBA00022723"/>
    </source>
</evidence>
<keyword evidence="11" id="KW-0539">Nucleus</keyword>
<evidence type="ECO:0000256" key="5">
    <source>
        <dbReference type="ARBA" id="ARBA00022806"/>
    </source>
</evidence>
<evidence type="ECO:0000313" key="14">
    <source>
        <dbReference type="EMBL" id="CDW26962.1"/>
    </source>
</evidence>
<keyword evidence="8" id="KW-0413">Isomerase</keyword>
<evidence type="ECO:0000256" key="10">
    <source>
        <dbReference type="ARBA" id="ARBA00049360"/>
    </source>
</evidence>
<dbReference type="PANTHER" id="PTHR13710:SF105">
    <property type="entry name" value="ATP-DEPENDENT DNA HELICASE Q1"/>
    <property type="match status" value="1"/>
</dbReference>
<dbReference type="FunFam" id="3.40.50.300:FF:001389">
    <property type="entry name" value="ATP-dependent DNA helicase RecQ"/>
    <property type="match status" value="1"/>
</dbReference>
<keyword evidence="3 11" id="KW-0547">Nucleotide-binding</keyword>
<dbReference type="InterPro" id="IPR032284">
    <property type="entry name" value="RecQ_Zn-bd"/>
</dbReference>
<evidence type="ECO:0000259" key="13">
    <source>
        <dbReference type="PROSITE" id="PS51194"/>
    </source>
</evidence>
<evidence type="ECO:0000256" key="9">
    <source>
        <dbReference type="ARBA" id="ARBA00034617"/>
    </source>
</evidence>
<dbReference type="GO" id="GO:0016887">
    <property type="term" value="F:ATP hydrolysis activity"/>
    <property type="evidence" value="ECO:0007669"/>
    <property type="project" value="RHEA"/>
</dbReference>
<dbReference type="PROSITE" id="PS51194">
    <property type="entry name" value="HELICASE_CTER"/>
    <property type="match status" value="1"/>
</dbReference>
<keyword evidence="5 11" id="KW-0347">Helicase</keyword>
<keyword evidence="4 11" id="KW-0378">Hydrolase</keyword>
<dbReference type="PANTHER" id="PTHR13710">
    <property type="entry name" value="DNA HELICASE RECQ FAMILY MEMBER"/>
    <property type="match status" value="1"/>
</dbReference>
<dbReference type="Pfam" id="PF00271">
    <property type="entry name" value="Helicase_C"/>
    <property type="match status" value="1"/>
</dbReference>